<gene>
    <name evidence="1" type="ORF">SAMN04488117_12217</name>
</gene>
<protein>
    <recommendedName>
        <fullName evidence="3">DUF2948 domain-containing protein</fullName>
    </recommendedName>
</protein>
<name>A0A1G7UFW0_9RHOB</name>
<dbReference type="OrthoDB" id="9806367at2"/>
<dbReference type="EMBL" id="FNBL01000022">
    <property type="protein sequence ID" value="SDG46364.1"/>
    <property type="molecule type" value="Genomic_DNA"/>
</dbReference>
<reference evidence="1 2" key="1">
    <citation type="submission" date="2016-10" db="EMBL/GenBank/DDBJ databases">
        <authorList>
            <person name="de Groot N.N."/>
        </authorList>
    </citation>
    <scope>NUCLEOTIDE SEQUENCE [LARGE SCALE GENOMIC DNA]</scope>
    <source>
        <strain evidence="1 2">DSM 27375</strain>
    </source>
</reference>
<proteinExistence type="predicted"/>
<organism evidence="1 2">
    <name type="scientific">Celeribacter baekdonensis</name>
    <dbReference type="NCBI Taxonomy" id="875171"/>
    <lineage>
        <taxon>Bacteria</taxon>
        <taxon>Pseudomonadati</taxon>
        <taxon>Pseudomonadota</taxon>
        <taxon>Alphaproteobacteria</taxon>
        <taxon>Rhodobacterales</taxon>
        <taxon>Roseobacteraceae</taxon>
        <taxon>Celeribacter</taxon>
    </lineage>
</organism>
<dbReference type="RefSeq" id="WP_074647412.1">
    <property type="nucleotide sequence ID" value="NZ_FNBL01000022.1"/>
</dbReference>
<sequence length="159" mass="17355">MVEDARFEDGGEEPIYLKALDAEDLTVISALAQDAIVPMGEISYDATQRRFAMLINRFRWEDVETAAKRGRPVERVQAVLVFDDVMTARSSGISTTDKDMVLSLLNIAFIAGPDGTGCVEVTLAGDGQIALDIETIDVTLKDVTRPYIAPSHKVPTHDS</sequence>
<dbReference type="Proteomes" id="UP000182284">
    <property type="component" value="Unassembled WGS sequence"/>
</dbReference>
<evidence type="ECO:0000313" key="1">
    <source>
        <dbReference type="EMBL" id="SDG46364.1"/>
    </source>
</evidence>
<evidence type="ECO:0000313" key="2">
    <source>
        <dbReference type="Proteomes" id="UP000182284"/>
    </source>
</evidence>
<evidence type="ECO:0008006" key="3">
    <source>
        <dbReference type="Google" id="ProtNLM"/>
    </source>
</evidence>
<accession>A0A1G7UFW0</accession>
<dbReference type="InterPro" id="IPR021335">
    <property type="entry name" value="DUF2948"/>
</dbReference>
<dbReference type="AlphaFoldDB" id="A0A1G7UFW0"/>
<dbReference type="Pfam" id="PF11164">
    <property type="entry name" value="DUF2948"/>
    <property type="match status" value="1"/>
</dbReference>